<evidence type="ECO:0000256" key="2">
    <source>
        <dbReference type="ARBA" id="ARBA00023125"/>
    </source>
</evidence>
<dbReference type="EMBL" id="JABFAJ010000024">
    <property type="protein sequence ID" value="NNU28438.1"/>
    <property type="molecule type" value="Genomic_DNA"/>
</dbReference>
<feature type="domain" description="HTH lacI-type" evidence="4">
    <location>
        <begin position="47"/>
        <end position="102"/>
    </location>
</feature>
<sequence>MNLGQDVRDLQDVAITFLQPTIHRSVRPAVARGRGGPVSLTIAGVRTRLSDLADQAGVSTATVSRVLNGKPGVASSTRQAVLAALDVLGYERPSALAGRSAGLVGLVVPELTNPVFPAFAQAVESILAQRGYTPLLCTQAPGGTTEDEYVSTLVDHSVDGIIFISGLHADTRANHSRYELLRGQGVPIVLVNGYAPGIDAPFVSPDDAESIDVAVQHLVTLGHRRIGLAIGPERYVPAQRKAAAFAAALVRHGLAADEAAARAHVVNTLYTLEGGQAAAAELYTSGHTAVVCGSDLMALGAVRAARAQGLKVPDDVSVVGYDDAPLIAFTEPPLTTVRQPVDAMADAAVSALLTEIGGDRAPRTELLFSPELVVRGSTGPAPRD</sequence>
<dbReference type="PROSITE" id="PS50932">
    <property type="entry name" value="HTH_LACI_2"/>
    <property type="match status" value="1"/>
</dbReference>
<gene>
    <name evidence="5" type="ORF">HLI28_12915</name>
</gene>
<keyword evidence="3" id="KW-0804">Transcription</keyword>
<dbReference type="Pfam" id="PF13377">
    <property type="entry name" value="Peripla_BP_3"/>
    <property type="match status" value="1"/>
</dbReference>
<dbReference type="AlphaFoldDB" id="A0A849K506"/>
<evidence type="ECO:0000313" key="5">
    <source>
        <dbReference type="EMBL" id="NNU28438.1"/>
    </source>
</evidence>
<dbReference type="CDD" id="cd01392">
    <property type="entry name" value="HTH_LacI"/>
    <property type="match status" value="1"/>
</dbReference>
<accession>A0A849K506</accession>
<dbReference type="Pfam" id="PF00356">
    <property type="entry name" value="LacI"/>
    <property type="match status" value="1"/>
</dbReference>
<proteinExistence type="predicted"/>
<evidence type="ECO:0000259" key="4">
    <source>
        <dbReference type="PROSITE" id="PS50932"/>
    </source>
</evidence>
<keyword evidence="1" id="KW-0805">Transcription regulation</keyword>
<dbReference type="InterPro" id="IPR000843">
    <property type="entry name" value="HTH_LacI"/>
</dbReference>
<dbReference type="Gene3D" id="1.10.260.40">
    <property type="entry name" value="lambda repressor-like DNA-binding domains"/>
    <property type="match status" value="1"/>
</dbReference>
<dbReference type="GO" id="GO:0003700">
    <property type="term" value="F:DNA-binding transcription factor activity"/>
    <property type="evidence" value="ECO:0007669"/>
    <property type="project" value="TreeGrafter"/>
</dbReference>
<evidence type="ECO:0000256" key="1">
    <source>
        <dbReference type="ARBA" id="ARBA00023015"/>
    </source>
</evidence>
<keyword evidence="2 5" id="KW-0238">DNA-binding</keyword>
<keyword evidence="6" id="KW-1185">Reference proteome</keyword>
<dbReference type="InterPro" id="IPR010982">
    <property type="entry name" value="Lambda_DNA-bd_dom_sf"/>
</dbReference>
<dbReference type="SUPFAM" id="SSF47413">
    <property type="entry name" value="lambda repressor-like DNA-binding domains"/>
    <property type="match status" value="1"/>
</dbReference>
<dbReference type="InterPro" id="IPR046335">
    <property type="entry name" value="LacI/GalR-like_sensor"/>
</dbReference>
<organism evidence="5 6">
    <name type="scientific">Isoptericola sediminis</name>
    <dbReference type="NCBI Taxonomy" id="2733572"/>
    <lineage>
        <taxon>Bacteria</taxon>
        <taxon>Bacillati</taxon>
        <taxon>Actinomycetota</taxon>
        <taxon>Actinomycetes</taxon>
        <taxon>Micrococcales</taxon>
        <taxon>Promicromonosporaceae</taxon>
        <taxon>Isoptericola</taxon>
    </lineage>
</organism>
<evidence type="ECO:0000256" key="3">
    <source>
        <dbReference type="ARBA" id="ARBA00023163"/>
    </source>
</evidence>
<dbReference type="PANTHER" id="PTHR30146">
    <property type="entry name" value="LACI-RELATED TRANSCRIPTIONAL REPRESSOR"/>
    <property type="match status" value="1"/>
</dbReference>
<dbReference type="Gene3D" id="3.40.50.2300">
    <property type="match status" value="2"/>
</dbReference>
<dbReference type="PROSITE" id="PS00356">
    <property type="entry name" value="HTH_LACI_1"/>
    <property type="match status" value="1"/>
</dbReference>
<name>A0A849K506_9MICO</name>
<dbReference type="GO" id="GO:0000976">
    <property type="term" value="F:transcription cis-regulatory region binding"/>
    <property type="evidence" value="ECO:0007669"/>
    <property type="project" value="TreeGrafter"/>
</dbReference>
<dbReference type="SUPFAM" id="SSF53822">
    <property type="entry name" value="Periplasmic binding protein-like I"/>
    <property type="match status" value="1"/>
</dbReference>
<comment type="caution">
    <text evidence="5">The sequence shown here is derived from an EMBL/GenBank/DDBJ whole genome shotgun (WGS) entry which is preliminary data.</text>
</comment>
<dbReference type="Proteomes" id="UP000557204">
    <property type="component" value="Unassembled WGS sequence"/>
</dbReference>
<dbReference type="PANTHER" id="PTHR30146:SF153">
    <property type="entry name" value="LACTOSE OPERON REPRESSOR"/>
    <property type="match status" value="1"/>
</dbReference>
<dbReference type="CDD" id="cd06292">
    <property type="entry name" value="PBP1_AglR_RafR-like"/>
    <property type="match status" value="1"/>
</dbReference>
<dbReference type="SMART" id="SM00354">
    <property type="entry name" value="HTH_LACI"/>
    <property type="match status" value="1"/>
</dbReference>
<dbReference type="InterPro" id="IPR028082">
    <property type="entry name" value="Peripla_BP_I"/>
</dbReference>
<evidence type="ECO:0000313" key="6">
    <source>
        <dbReference type="Proteomes" id="UP000557204"/>
    </source>
</evidence>
<protein>
    <submittedName>
        <fullName evidence="5">LacI family DNA-binding transcriptional regulator</fullName>
    </submittedName>
</protein>
<reference evidence="5 6" key="1">
    <citation type="submission" date="2020-05" db="EMBL/GenBank/DDBJ databases">
        <title>Genome sequence of Isoptericola sp. JC619 isolated from Chilika lagoon, India.</title>
        <authorList>
            <person name="Kumar D."/>
            <person name="Appam K."/>
            <person name="Gandham S."/>
            <person name="Uppada J."/>
            <person name="Sasikala C."/>
            <person name="Venkata Ramana C."/>
        </authorList>
    </citation>
    <scope>NUCLEOTIDE SEQUENCE [LARGE SCALE GENOMIC DNA]</scope>
    <source>
        <strain evidence="5 6">JC619</strain>
    </source>
</reference>